<dbReference type="Proteomes" id="UP000190962">
    <property type="component" value="Unassembled WGS sequence"/>
</dbReference>
<dbReference type="Pfam" id="PF03653">
    <property type="entry name" value="UPF0093"/>
    <property type="match status" value="1"/>
</dbReference>
<comment type="caution">
    <text evidence="16">The sequence shown here is derived from an EMBL/GenBank/DDBJ whole genome shotgun (WGS) entry which is preliminary data.</text>
</comment>
<dbReference type="STRING" id="2340.JV46_24020"/>
<evidence type="ECO:0000256" key="5">
    <source>
        <dbReference type="ARBA" id="ARBA00022475"/>
    </source>
</evidence>
<dbReference type="InterPro" id="IPR005265">
    <property type="entry name" value="HemJ-like"/>
</dbReference>
<dbReference type="PATRIC" id="fig|2340.3.peg.2239"/>
<evidence type="ECO:0000256" key="10">
    <source>
        <dbReference type="ARBA" id="ARBA00023002"/>
    </source>
</evidence>
<evidence type="ECO:0000256" key="8">
    <source>
        <dbReference type="ARBA" id="ARBA00022723"/>
    </source>
</evidence>
<dbReference type="PIRSF" id="PIRSF004638">
    <property type="entry name" value="UCP004638"/>
    <property type="match status" value="1"/>
</dbReference>
<evidence type="ECO:0000256" key="4">
    <source>
        <dbReference type="ARBA" id="ARBA00017504"/>
    </source>
</evidence>
<comment type="subunit">
    <text evidence="14">Homodimer.</text>
</comment>
<evidence type="ECO:0000313" key="17">
    <source>
        <dbReference type="EMBL" id="OOY36095.1"/>
    </source>
</evidence>
<keyword evidence="7 14" id="KW-0812">Transmembrane</keyword>
<evidence type="ECO:0000256" key="14">
    <source>
        <dbReference type="HAMAP-Rule" id="MF_02239"/>
    </source>
</evidence>
<gene>
    <name evidence="17" type="ORF">BOV88_00375</name>
    <name evidence="16" type="ORF">JV46_24020</name>
</gene>
<evidence type="ECO:0000256" key="9">
    <source>
        <dbReference type="ARBA" id="ARBA00022989"/>
    </source>
</evidence>
<evidence type="ECO:0000256" key="2">
    <source>
        <dbReference type="ARBA" id="ARBA00005073"/>
    </source>
</evidence>
<dbReference type="GO" id="GO:0046872">
    <property type="term" value="F:metal ion binding"/>
    <property type="evidence" value="ECO:0007669"/>
    <property type="project" value="UniProtKB-UniRule"/>
</dbReference>
<dbReference type="PANTHER" id="PTHR40255">
    <property type="entry name" value="UPF0093 MEMBRANE PROTEIN SLR1790"/>
    <property type="match status" value="1"/>
</dbReference>
<sequence>MLWLKSFHLFFMVAWFAGLFYLPRIFVNHAMIEDRATSEQFKLMERKLYKFITPWMILNIAFGIWMLVDYAWAAYSSMGWLHLKLVLIAGLVGYHFWCGQIVKQFAEDNNSRSHTWYRWFNEIPVIFLLAIVLLAGLKPF</sequence>
<evidence type="ECO:0000256" key="3">
    <source>
        <dbReference type="ARBA" id="ARBA00006501"/>
    </source>
</evidence>
<keyword evidence="12 14" id="KW-0472">Membrane</keyword>
<comment type="subcellular location">
    <subcellularLocation>
        <location evidence="1 14">Cell membrane</location>
        <topology evidence="1 14">Multi-pass membrane protein</topology>
    </subcellularLocation>
</comment>
<evidence type="ECO:0000256" key="7">
    <source>
        <dbReference type="ARBA" id="ARBA00022692"/>
    </source>
</evidence>
<dbReference type="RefSeq" id="WP_043118214.1">
    <property type="nucleotide sequence ID" value="NZ_JRAA01000003.1"/>
</dbReference>
<dbReference type="GeneID" id="86990526"/>
<dbReference type="OrthoDB" id="9800824at2"/>
<keyword evidence="8 14" id="KW-0479">Metal-binding</keyword>
<dbReference type="Proteomes" id="UP000030856">
    <property type="component" value="Unassembled WGS sequence"/>
</dbReference>
<name>A0A0B0H9L9_SOVGS</name>
<feature type="transmembrane region" description="Helical" evidence="14">
    <location>
        <begin position="6"/>
        <end position="27"/>
    </location>
</feature>
<comment type="function">
    <text evidence="14 15">Catalyzes the oxidation of protoporphyrinogen IX to protoporphyrin IX.</text>
</comment>
<dbReference type="EMBL" id="MPNX01000001">
    <property type="protein sequence ID" value="OOY36095.1"/>
    <property type="molecule type" value="Genomic_DNA"/>
</dbReference>
<evidence type="ECO:0000256" key="15">
    <source>
        <dbReference type="PIRNR" id="PIRNR004638"/>
    </source>
</evidence>
<keyword evidence="6 14" id="KW-0349">Heme</keyword>
<reference evidence="17 19" key="2">
    <citation type="submission" date="2016-11" db="EMBL/GenBank/DDBJ databases">
        <title>Mixed transmission modes and dynamic genome evolution in an obligate animal-bacterial symbiosis.</title>
        <authorList>
            <person name="Russell S.L."/>
            <person name="Corbett-Detig R.B."/>
            <person name="Cavanaugh C.M."/>
        </authorList>
    </citation>
    <scope>NUCLEOTIDE SEQUENCE [LARGE SCALE GENOMIC DNA]</scope>
    <source>
        <strain evidence="17">MA-KB16</strain>
    </source>
</reference>
<dbReference type="GO" id="GO:0070818">
    <property type="term" value="F:protoporphyrinogen oxidase activity"/>
    <property type="evidence" value="ECO:0007669"/>
    <property type="project" value="UniProtKB-UniRule"/>
</dbReference>
<dbReference type="EMBL" id="JRAA01000003">
    <property type="protein sequence ID" value="KHF24161.1"/>
    <property type="molecule type" value="Genomic_DNA"/>
</dbReference>
<accession>A0A0B0H9L9</accession>
<comment type="pathway">
    <text evidence="2 14 15">Porphyrin-containing compound metabolism; protoporphyrin-IX biosynthesis; protoporphyrin-IX from protoporphyrinogen-IX: step 1/1.</text>
</comment>
<dbReference type="PANTHER" id="PTHR40255:SF1">
    <property type="entry name" value="PROTOPORPHYRINOGEN IX OXIDASE"/>
    <property type="match status" value="1"/>
</dbReference>
<dbReference type="AlphaFoldDB" id="A0A0B0H9L9"/>
<evidence type="ECO:0000256" key="11">
    <source>
        <dbReference type="ARBA" id="ARBA00023004"/>
    </source>
</evidence>
<feature type="binding site" description="axial binding residue" evidence="14">
    <location>
        <position position="8"/>
    </location>
    <ligand>
        <name>heme</name>
        <dbReference type="ChEBI" id="CHEBI:30413"/>
    </ligand>
    <ligandPart>
        <name>Fe</name>
        <dbReference type="ChEBI" id="CHEBI:18248"/>
    </ligandPart>
</feature>
<keyword evidence="5 14" id="KW-1003">Cell membrane</keyword>
<evidence type="ECO:0000313" key="19">
    <source>
        <dbReference type="Proteomes" id="UP000190962"/>
    </source>
</evidence>
<keyword evidence="18" id="KW-1185">Reference proteome</keyword>
<feature type="transmembrane region" description="Helical" evidence="14">
    <location>
        <begin position="48"/>
        <end position="68"/>
    </location>
</feature>
<keyword evidence="9 14" id="KW-1133">Transmembrane helix</keyword>
<dbReference type="GO" id="GO:0006782">
    <property type="term" value="P:protoporphyrinogen IX biosynthetic process"/>
    <property type="evidence" value="ECO:0007669"/>
    <property type="project" value="UniProtKB-UniRule"/>
</dbReference>
<reference evidence="16 18" key="1">
    <citation type="journal article" date="2014" name="BMC Genomics">
        <title>The genome of the intracellular bacterium of the coastal bivalve, Solemya velum: a blueprint for thriving in and out of symbiosis.</title>
        <authorList>
            <person name="Dmytrenko O."/>
            <person name="Russell S.L."/>
            <person name="Loo W.T."/>
            <person name="Fontanez K.M."/>
            <person name="Liao L."/>
            <person name="Roeselers G."/>
            <person name="Sharma R."/>
            <person name="Stewart F.J."/>
            <person name="Newton I.L."/>
            <person name="Woyke T."/>
            <person name="Wu D."/>
            <person name="Lang J.M."/>
            <person name="Eisen J.A."/>
            <person name="Cavanaugh C.M."/>
        </authorList>
    </citation>
    <scope>NUCLEOTIDE SEQUENCE [LARGE SCALE GENOMIC DNA]</scope>
    <source>
        <strain evidence="16 18">WH</strain>
    </source>
</reference>
<dbReference type="HAMAP" id="MF_02239">
    <property type="entry name" value="HemJ"/>
    <property type="match status" value="1"/>
</dbReference>
<feature type="transmembrane region" description="Helical" evidence="14">
    <location>
        <begin position="80"/>
        <end position="98"/>
    </location>
</feature>
<comment type="cofactor">
    <cofactor evidence="14 15">
        <name>heme b</name>
        <dbReference type="ChEBI" id="CHEBI:60344"/>
    </cofactor>
    <text evidence="14 15">Binds 1 heme b (iron(II)-protoporphyrin IX) group per subunit.</text>
</comment>
<dbReference type="eggNOG" id="COG1981">
    <property type="taxonomic scope" value="Bacteria"/>
</dbReference>
<organism evidence="16 18">
    <name type="scientific">Solemya velum gill symbiont</name>
    <dbReference type="NCBI Taxonomy" id="2340"/>
    <lineage>
        <taxon>Bacteria</taxon>
        <taxon>Pseudomonadati</taxon>
        <taxon>Pseudomonadota</taxon>
        <taxon>Gammaproteobacteria</taxon>
        <taxon>sulfur-oxidizing symbionts</taxon>
    </lineage>
</organism>
<dbReference type="UniPathway" id="UPA00251">
    <property type="reaction ID" value="UER00324"/>
</dbReference>
<keyword evidence="10 14" id="KW-0560">Oxidoreductase</keyword>
<feature type="transmembrane region" description="Helical" evidence="14">
    <location>
        <begin position="119"/>
        <end position="137"/>
    </location>
</feature>
<evidence type="ECO:0000256" key="1">
    <source>
        <dbReference type="ARBA" id="ARBA00004651"/>
    </source>
</evidence>
<keyword evidence="11 14" id="KW-0408">Iron</keyword>
<evidence type="ECO:0000313" key="18">
    <source>
        <dbReference type="Proteomes" id="UP000030856"/>
    </source>
</evidence>
<dbReference type="EC" id="1.3.99.-" evidence="14 15"/>
<proteinExistence type="inferred from homology"/>
<evidence type="ECO:0000256" key="13">
    <source>
        <dbReference type="ARBA" id="ARBA00048390"/>
    </source>
</evidence>
<comment type="similarity">
    <text evidence="3 14 15">Belongs to the HemJ family.</text>
</comment>
<evidence type="ECO:0000256" key="12">
    <source>
        <dbReference type="ARBA" id="ARBA00023136"/>
    </source>
</evidence>
<evidence type="ECO:0000313" key="16">
    <source>
        <dbReference type="EMBL" id="KHF24161.1"/>
    </source>
</evidence>
<comment type="catalytic activity">
    <reaction evidence="13 14 15">
        <text>protoporphyrinogen IX + 3 A = protoporphyrin IX + 3 AH2</text>
        <dbReference type="Rhea" id="RHEA:62000"/>
        <dbReference type="ChEBI" id="CHEBI:13193"/>
        <dbReference type="ChEBI" id="CHEBI:17499"/>
        <dbReference type="ChEBI" id="CHEBI:57306"/>
        <dbReference type="ChEBI" id="CHEBI:57307"/>
    </reaction>
</comment>
<feature type="binding site" description="axial binding residue" evidence="14">
    <location>
        <position position="84"/>
    </location>
    <ligand>
        <name>heme</name>
        <dbReference type="ChEBI" id="CHEBI:30413"/>
    </ligand>
    <ligandPart>
        <name>Fe</name>
        <dbReference type="ChEBI" id="CHEBI:18248"/>
    </ligandPart>
</feature>
<protein>
    <recommendedName>
        <fullName evidence="4 14">Protoporphyrinogen IX oxidase</fullName>
        <shortName evidence="14">PPO</shortName>
        <ecNumber evidence="14 15">1.3.99.-</ecNumber>
    </recommendedName>
</protein>
<dbReference type="GO" id="GO:0005886">
    <property type="term" value="C:plasma membrane"/>
    <property type="evidence" value="ECO:0007669"/>
    <property type="project" value="UniProtKB-SubCell"/>
</dbReference>
<evidence type="ECO:0000256" key="6">
    <source>
        <dbReference type="ARBA" id="ARBA00022617"/>
    </source>
</evidence>